<evidence type="ECO:0000313" key="2">
    <source>
        <dbReference type="Proteomes" id="UP000005945"/>
    </source>
</evidence>
<dbReference type="HOGENOM" id="CLU_3328123_0_0_9"/>
<comment type="caution">
    <text evidence="1">The sequence shown here is derived from an EMBL/GenBank/DDBJ whole genome shotgun (WGS) entry which is preliminary data.</text>
</comment>
<sequence length="38" mass="4397">MLRNSQKTEPSALCAEHKNGTIRARMVPCWLLTARRTR</sequence>
<dbReference type="Proteomes" id="UP000005945">
    <property type="component" value="Unassembled WGS sequence"/>
</dbReference>
<proteinExistence type="predicted"/>
<reference evidence="1 2" key="2">
    <citation type="submission" date="2007-09" db="EMBL/GenBank/DDBJ databases">
        <authorList>
            <person name="Fulton L."/>
            <person name="Clifton S."/>
            <person name="Fulton B."/>
            <person name="Xu J."/>
            <person name="Minx P."/>
            <person name="Pepin K.H."/>
            <person name="Johnson M."/>
            <person name="Thiruvilangam P."/>
            <person name="Bhonagiri V."/>
            <person name="Nash W.E."/>
            <person name="Mardis E.R."/>
            <person name="Wilson R.K."/>
        </authorList>
    </citation>
    <scope>NUCLEOTIDE SEQUENCE [LARGE SCALE GENOMIC DNA]</scope>
    <source>
        <strain evidence="1 2">M21/2</strain>
    </source>
</reference>
<evidence type="ECO:0000313" key="1">
    <source>
        <dbReference type="EMBL" id="EDP22670.1"/>
    </source>
</evidence>
<organism evidence="1 2">
    <name type="scientific">Faecalibacterium prausnitzii M21/2</name>
    <dbReference type="NCBI Taxonomy" id="411485"/>
    <lineage>
        <taxon>Bacteria</taxon>
        <taxon>Bacillati</taxon>
        <taxon>Bacillota</taxon>
        <taxon>Clostridia</taxon>
        <taxon>Eubacteriales</taxon>
        <taxon>Oscillospiraceae</taxon>
        <taxon>Faecalibacterium</taxon>
    </lineage>
</organism>
<protein>
    <submittedName>
        <fullName evidence="1">Uncharacterized protein</fullName>
    </submittedName>
</protein>
<name>A8S7D5_9FIRM</name>
<accession>A8S7D5</accession>
<dbReference type="AlphaFoldDB" id="A8S7D5"/>
<gene>
    <name evidence="1" type="ORF">FAEPRAM212_00450</name>
</gene>
<dbReference type="EMBL" id="ABED02000017">
    <property type="protein sequence ID" value="EDP22670.1"/>
    <property type="molecule type" value="Genomic_DNA"/>
</dbReference>
<reference evidence="1 2" key="1">
    <citation type="submission" date="2007-09" db="EMBL/GenBank/DDBJ databases">
        <title>Draft genome sequence of Faecalibacterium prausnitzii M21/2.</title>
        <authorList>
            <person name="Sudarsanam P."/>
            <person name="Ley R."/>
            <person name="Guruge J."/>
            <person name="Turnbaugh P.J."/>
            <person name="Mahowald M."/>
            <person name="Liep D."/>
            <person name="Gordon J."/>
        </authorList>
    </citation>
    <scope>NUCLEOTIDE SEQUENCE [LARGE SCALE GENOMIC DNA]</scope>
    <source>
        <strain evidence="1 2">M21/2</strain>
    </source>
</reference>